<dbReference type="EMBL" id="VWOJ01000005">
    <property type="protein sequence ID" value="KAA5801060.1"/>
    <property type="molecule type" value="Genomic_DNA"/>
</dbReference>
<dbReference type="InterPro" id="IPR027417">
    <property type="entry name" value="P-loop_NTPase"/>
</dbReference>
<evidence type="ECO:0000259" key="5">
    <source>
        <dbReference type="PROSITE" id="PS51194"/>
    </source>
</evidence>
<keyword evidence="7" id="KW-1185">Reference proteome</keyword>
<evidence type="ECO:0000313" key="7">
    <source>
        <dbReference type="Proteomes" id="UP000325122"/>
    </source>
</evidence>
<dbReference type="Pfam" id="PF00271">
    <property type="entry name" value="Helicase_C"/>
    <property type="match status" value="1"/>
</dbReference>
<dbReference type="PROSITE" id="PS51192">
    <property type="entry name" value="HELICASE_ATP_BIND_1"/>
    <property type="match status" value="1"/>
</dbReference>
<keyword evidence="6" id="KW-0378">Hydrolase</keyword>
<keyword evidence="6" id="KW-0347">Helicase</keyword>
<dbReference type="GO" id="GO:0043138">
    <property type="term" value="F:3'-5' DNA helicase activity"/>
    <property type="evidence" value="ECO:0007669"/>
    <property type="project" value="TreeGrafter"/>
</dbReference>
<comment type="caution">
    <text evidence="6">The sequence shown here is derived from an EMBL/GenBank/DDBJ whole genome shotgun (WGS) entry which is preliminary data.</text>
</comment>
<dbReference type="GO" id="GO:0005524">
    <property type="term" value="F:ATP binding"/>
    <property type="evidence" value="ECO:0007669"/>
    <property type="project" value="UniProtKB-KW"/>
</dbReference>
<reference evidence="6 7" key="1">
    <citation type="submission" date="2019-09" db="EMBL/GenBank/DDBJ databases">
        <authorList>
            <person name="Kevbrin V."/>
            <person name="Grouzdev D.S."/>
        </authorList>
    </citation>
    <scope>NUCLEOTIDE SEQUENCE [LARGE SCALE GENOMIC DNA]</scope>
    <source>
        <strain evidence="6 7">G-192</strain>
    </source>
</reference>
<dbReference type="PANTHER" id="PTHR47957:SF3">
    <property type="entry name" value="ATP-DEPENDENT HELICASE HRQ1"/>
    <property type="match status" value="1"/>
</dbReference>
<dbReference type="SMART" id="SM00490">
    <property type="entry name" value="HELICc"/>
    <property type="match status" value="1"/>
</dbReference>
<keyword evidence="2" id="KW-0067">ATP-binding</keyword>
<name>A0A5M6ZAC2_9PROT</name>
<proteinExistence type="predicted"/>
<feature type="domain" description="Helicase ATP-binding" evidence="4">
    <location>
        <begin position="92"/>
        <end position="297"/>
    </location>
</feature>
<dbReference type="RefSeq" id="WP_150024079.1">
    <property type="nucleotide sequence ID" value="NZ_VWOJ01000005.1"/>
</dbReference>
<accession>A0A5M6ZAC2</accession>
<feature type="domain" description="Helicase C-terminal" evidence="5">
    <location>
        <begin position="953"/>
        <end position="1126"/>
    </location>
</feature>
<keyword evidence="1" id="KW-0547">Nucleotide-binding</keyword>
<dbReference type="SUPFAM" id="SSF52540">
    <property type="entry name" value="P-loop containing nucleoside triphosphate hydrolases"/>
    <property type="match status" value="2"/>
</dbReference>
<evidence type="ECO:0000256" key="3">
    <source>
        <dbReference type="SAM" id="MobiDB-lite"/>
    </source>
</evidence>
<dbReference type="InterPro" id="IPR014001">
    <property type="entry name" value="Helicase_ATP-bd"/>
</dbReference>
<dbReference type="SMART" id="SM00487">
    <property type="entry name" value="DEXDc"/>
    <property type="match status" value="1"/>
</dbReference>
<dbReference type="InterPro" id="IPR011545">
    <property type="entry name" value="DEAD/DEAH_box_helicase_dom"/>
</dbReference>
<dbReference type="Proteomes" id="UP000325122">
    <property type="component" value="Unassembled WGS sequence"/>
</dbReference>
<dbReference type="PROSITE" id="PS51194">
    <property type="entry name" value="HELICASE_CTER"/>
    <property type="match status" value="1"/>
</dbReference>
<organism evidence="6 7">
    <name type="scientific">Alkalicaulis satelles</name>
    <dbReference type="NCBI Taxonomy" id="2609175"/>
    <lineage>
        <taxon>Bacteria</taxon>
        <taxon>Pseudomonadati</taxon>
        <taxon>Pseudomonadota</taxon>
        <taxon>Alphaproteobacteria</taxon>
        <taxon>Maricaulales</taxon>
        <taxon>Maricaulaceae</taxon>
        <taxon>Alkalicaulis</taxon>
    </lineage>
</organism>
<protein>
    <submittedName>
        <fullName evidence="6">DEAD/DEAH box helicase</fullName>
    </submittedName>
</protein>
<sequence length="2029" mass="222131">MIDIQALLSRIPRETSRSLLEISKLRTPGLEQAALARLNARGSELILEGAFPWKPADAGWDGVRELFQTRTVDTLSEKMFPPYAHQVEAWSHLRADDPRSVIVSSGTGSGKTECFLAPLLDRLVELSNSGERRLTGVRAIMLYPLNALINSQEERLKAWFEPFGGSLRYCLYNGATPNEIKADEARMNPAKVADRKTLRATPPPVLVTNITMLEYMLVRREDAPILEQSDGTLEYIVLDEAHSYIGAQAAELSLLLRRVAAAFGKRPEELRYVATSATIGDGDPAPLGAFLSQLSGAPLDQVHVVLGQRAVLPEDPLEPSPLSLSQLQRSSDEERARALFANAALRKVRERLRADRPLTWSQWRQAACDILGDPAAGQDEAVSLLVHALQARRNPEESRSEAVLPIRLHMFHNVLSGVHVCPNSACSGKPPAMADWPYGFVDTEAHEHCPHCRSVMFEWVSCRTCGDGALSAADDGVRLSRPTEDPGADFAQDLDPEFHASPPDVEDDDLPLSDATLALEPEHDTASMRCLLTSNRNGVALQMEPRTGRILDFPMDGSIELRRHDNPNLCPHCGAAPEKHETYGPVRPLRAGAPYLLRQLVPALLPMLTPEPDSTGLPARGRKLISFTDARQGTAKHASALQIGAEREFVRAWLYHSVQNSARKAATKDDAGLAELKAQLALIESNPALASVIKTVREQIKQKEGGGAVRALPIYELVQDLARHSDVQGALLALWSPRTSRIETADELAEFLLLRELARRPKWAASAETLGFVRLQLPDYAPPPVVAGQLGLLKSDWQALLELLVTHFLRQNQMITVRNGAWMIFANIKGGGRFVVRSQNDVHDKARQKVWTNPYGPRPDANAIVSLAFQALKISPEDKAGRAELADLFDAAFLAVKGSGVLKDGDGGFRLDWTKLAVVPVQEADICPITRVPLQAAFKGRSIYRDSQGRHPETQRAVFPLHPFPLLKDESGFGVPSGDIIDWLESDPLIGELRTQRLWDGRNDRAARLDSYFRTAEHSAQLEQPILQAYEAGFKSGKINVLSCSTTMEMGVDIGQMEAVILTNAPPSIANYKQRVGRAGRGGQSISLGLTICKDRPLDREVVNDPMSYFERKQVAPRVSLDSAMIVQRHVNAWLLARFLRDEGKELYKMTVGAFFALDIEVERAPVDAFAGWLEARADVLAQDADLDALLAGTPLAPGVDVILASRDRVLAIKEAVEIEWEALDGALTDQSAEERARSAQRDRLSRDYLLSALSGQGFFPAYGFPTGVVTFWPYSGQEIAQQKKRQEESGRPILEDRRLRARGLPSRQRNMAIFEYAPGAEVVVDGIVRRSAGVTLNWKRPDGDEPVKETQSLRTVRQCRGCGRLRSQSTASEDRGCPNPDCGEARSVDISYLAPAGFTVDTAVATSDQPEGAPYSPRPDAWVGSLNADWRDLPDPELGRLRTDAAGLVFTFNPGAHGHGYALCLECGRAEPETSPDGDLPKSMSAHRPLRRSKGGEALEVCPGSSGGFKMQRRLSLGEETRTSVFELQLAGLKSREAALATALALREANARRLGVEPTEMGVAALQTRDRQGRPTHTAVVYDHAVGGAGFASSIGDDPIDRIRLATELLDCSKTGRCGDPDAKKICSACVLGPDVQHLAERSDRASAFKALREASLRLDMPRRFKVLGDVTRYESAPLLEAALGRLNARKDPSLVVRLTGAPDAWDFSEWSAGPFLKRFSAGGGSLWFVVNAAEIKACAPNIKAEFALNAERIGARILDAAALSWLENAALYCRSADQARFFGAKDITCAPGPEWGFAVDAPNVSAETRLITDAELARAAVDVTAWLQGDQRGGIRFVGPDLDGPVLGFGERFKALAAELAPDVFGAKAEPAVRITIHDRYIYNPLAVRLYAEIIGALAGPGAKCNVITRGAKRYDEPRRADLLTHDWPHIEDRNEVLSALFRDVGVPASVLERQECPHWRTLSVETQSGAKAVLVLDQGVGAWKPIRPVRFDFSNSISIQFKELGRMNALIKCDAGRTYFGLINEK</sequence>
<feature type="region of interest" description="Disordered" evidence="3">
    <location>
        <begin position="1473"/>
        <end position="1493"/>
    </location>
</feature>
<dbReference type="Gene3D" id="3.40.50.300">
    <property type="entry name" value="P-loop containing nucleotide triphosphate hydrolases"/>
    <property type="match status" value="2"/>
</dbReference>
<dbReference type="GO" id="GO:0006289">
    <property type="term" value="P:nucleotide-excision repair"/>
    <property type="evidence" value="ECO:0007669"/>
    <property type="project" value="TreeGrafter"/>
</dbReference>
<dbReference type="GO" id="GO:0003676">
    <property type="term" value="F:nucleic acid binding"/>
    <property type="evidence" value="ECO:0007669"/>
    <property type="project" value="InterPro"/>
</dbReference>
<evidence type="ECO:0000256" key="1">
    <source>
        <dbReference type="ARBA" id="ARBA00022741"/>
    </source>
</evidence>
<dbReference type="InterPro" id="IPR001650">
    <property type="entry name" value="Helicase_C-like"/>
</dbReference>
<evidence type="ECO:0000259" key="4">
    <source>
        <dbReference type="PROSITE" id="PS51192"/>
    </source>
</evidence>
<evidence type="ECO:0000256" key="2">
    <source>
        <dbReference type="ARBA" id="ARBA00022840"/>
    </source>
</evidence>
<dbReference type="GO" id="GO:0036297">
    <property type="term" value="P:interstrand cross-link repair"/>
    <property type="evidence" value="ECO:0007669"/>
    <property type="project" value="TreeGrafter"/>
</dbReference>
<dbReference type="PANTHER" id="PTHR47957">
    <property type="entry name" value="ATP-DEPENDENT HELICASE HRQ1"/>
    <property type="match status" value="1"/>
</dbReference>
<gene>
    <name evidence="6" type="ORF">F1654_13465</name>
</gene>
<feature type="region of interest" description="Disordered" evidence="3">
    <location>
        <begin position="478"/>
        <end position="506"/>
    </location>
</feature>
<dbReference type="Pfam" id="PF00270">
    <property type="entry name" value="DEAD"/>
    <property type="match status" value="1"/>
</dbReference>
<evidence type="ECO:0000313" key="6">
    <source>
        <dbReference type="EMBL" id="KAA5801060.1"/>
    </source>
</evidence>